<evidence type="ECO:0000313" key="2">
    <source>
        <dbReference type="Proteomes" id="UP001055439"/>
    </source>
</evidence>
<dbReference type="Proteomes" id="UP001055439">
    <property type="component" value="Chromosome 9"/>
</dbReference>
<sequence>MARREIDPYQLSFSFGGSQEKRHGLHQSATILSNDMLRVKGEREDVKCEWDPCMCVPDVEEKEVGLIQRSAEQSLVLCQCPHPN</sequence>
<name>A0A9E7I835_9LILI</name>
<keyword evidence="2" id="KW-1185">Reference proteome</keyword>
<dbReference type="EMBL" id="CP097511">
    <property type="protein sequence ID" value="URE42663.1"/>
    <property type="molecule type" value="Genomic_DNA"/>
</dbReference>
<proteinExistence type="predicted"/>
<protein>
    <submittedName>
        <fullName evidence="1">Uncharacterized protein</fullName>
    </submittedName>
</protein>
<gene>
    <name evidence="1" type="ORF">MUK42_31442</name>
</gene>
<accession>A0A9E7I835</accession>
<evidence type="ECO:0000313" key="1">
    <source>
        <dbReference type="EMBL" id="URE42663.1"/>
    </source>
</evidence>
<reference evidence="1" key="1">
    <citation type="submission" date="2022-05" db="EMBL/GenBank/DDBJ databases">
        <title>The Musa troglodytarum L. genome provides insights into the mechanism of non-climacteric behaviour and enrichment of carotenoids.</title>
        <authorList>
            <person name="Wang J."/>
        </authorList>
    </citation>
    <scope>NUCLEOTIDE SEQUENCE</scope>
    <source>
        <tissue evidence="1">Leaf</tissue>
    </source>
</reference>
<organism evidence="1 2">
    <name type="scientific">Musa troglodytarum</name>
    <name type="common">fe'i banana</name>
    <dbReference type="NCBI Taxonomy" id="320322"/>
    <lineage>
        <taxon>Eukaryota</taxon>
        <taxon>Viridiplantae</taxon>
        <taxon>Streptophyta</taxon>
        <taxon>Embryophyta</taxon>
        <taxon>Tracheophyta</taxon>
        <taxon>Spermatophyta</taxon>
        <taxon>Magnoliopsida</taxon>
        <taxon>Liliopsida</taxon>
        <taxon>Zingiberales</taxon>
        <taxon>Musaceae</taxon>
        <taxon>Musa</taxon>
    </lineage>
</organism>
<dbReference type="AlphaFoldDB" id="A0A9E7I835"/>